<feature type="domain" description="Peptidase M48" evidence="19">
    <location>
        <begin position="236"/>
        <end position="554"/>
    </location>
</feature>
<evidence type="ECO:0000256" key="4">
    <source>
        <dbReference type="ARBA" id="ARBA00022692"/>
    </source>
</evidence>
<keyword evidence="3" id="KW-0645">Protease</keyword>
<evidence type="ECO:0000256" key="10">
    <source>
        <dbReference type="ARBA" id="ARBA00023049"/>
    </source>
</evidence>
<evidence type="ECO:0000256" key="6">
    <source>
        <dbReference type="ARBA" id="ARBA00022801"/>
    </source>
</evidence>
<dbReference type="Gene3D" id="3.30.2010.10">
    <property type="entry name" value="Metalloproteases ('zincins'), catalytic domain"/>
    <property type="match status" value="1"/>
</dbReference>
<organism evidence="21 22">
    <name type="scientific">Tilletia horrida</name>
    <dbReference type="NCBI Taxonomy" id="155126"/>
    <lineage>
        <taxon>Eukaryota</taxon>
        <taxon>Fungi</taxon>
        <taxon>Dikarya</taxon>
        <taxon>Basidiomycota</taxon>
        <taxon>Ustilaginomycotina</taxon>
        <taxon>Exobasidiomycetes</taxon>
        <taxon>Tilletiales</taxon>
        <taxon>Tilletiaceae</taxon>
        <taxon>Tilletia</taxon>
    </lineage>
</organism>
<dbReference type="Proteomes" id="UP001176521">
    <property type="component" value="Unassembled WGS sequence"/>
</dbReference>
<evidence type="ECO:0000259" key="20">
    <source>
        <dbReference type="Pfam" id="PF16491"/>
    </source>
</evidence>
<feature type="transmembrane region" description="Helical" evidence="18">
    <location>
        <begin position="202"/>
        <end position="221"/>
    </location>
</feature>
<evidence type="ECO:0000256" key="7">
    <source>
        <dbReference type="ARBA" id="ARBA00022824"/>
    </source>
</evidence>
<dbReference type="PANTHER" id="PTHR10120">
    <property type="entry name" value="CAAX PRENYL PROTEASE 1"/>
    <property type="match status" value="1"/>
</dbReference>
<evidence type="ECO:0000256" key="1">
    <source>
        <dbReference type="ARBA" id="ARBA00004477"/>
    </source>
</evidence>
<dbReference type="GO" id="GO:0046872">
    <property type="term" value="F:metal ion binding"/>
    <property type="evidence" value="ECO:0007669"/>
    <property type="project" value="UniProtKB-KW"/>
</dbReference>
<evidence type="ECO:0000313" key="22">
    <source>
        <dbReference type="Proteomes" id="UP001176521"/>
    </source>
</evidence>
<comment type="caution">
    <text evidence="21">The sequence shown here is derived from an EMBL/GenBank/DDBJ whole genome shotgun (WGS) entry which is preliminary data.</text>
</comment>
<comment type="catalytic activity">
    <reaction evidence="12">
        <text>Hydrolyzes the peptide bond -P2-(S-farnesyl or geranylgeranyl)C-P1'-P2'-P3'-COOH where P1' and P2' are amino acids with aliphatic side chains and P3' is any C-terminal residue.</text>
        <dbReference type="EC" id="3.4.24.84"/>
    </reaction>
</comment>
<comment type="subcellular location">
    <subcellularLocation>
        <location evidence="1">Endoplasmic reticulum membrane</location>
        <topology evidence="1">Multi-pass membrane protein</topology>
    </subcellularLocation>
</comment>
<evidence type="ECO:0000256" key="13">
    <source>
        <dbReference type="ARBA" id="ARBA00060927"/>
    </source>
</evidence>
<evidence type="ECO:0000259" key="19">
    <source>
        <dbReference type="Pfam" id="PF01435"/>
    </source>
</evidence>
<feature type="compositionally biased region" description="Basic and acidic residues" evidence="17">
    <location>
        <begin position="449"/>
        <end position="459"/>
    </location>
</feature>
<dbReference type="CDD" id="cd07343">
    <property type="entry name" value="M48A_Zmpste24p_like"/>
    <property type="match status" value="1"/>
</dbReference>
<evidence type="ECO:0000256" key="14">
    <source>
        <dbReference type="ARBA" id="ARBA00083451"/>
    </source>
</evidence>
<name>A0AAN6GI58_9BASI</name>
<dbReference type="GO" id="GO:0005789">
    <property type="term" value="C:endoplasmic reticulum membrane"/>
    <property type="evidence" value="ECO:0007669"/>
    <property type="project" value="UniProtKB-SubCell"/>
</dbReference>
<keyword evidence="8 16" id="KW-0862">Zinc</keyword>
<protein>
    <recommendedName>
        <fullName evidence="2">Ste24 endopeptidase</fullName>
        <ecNumber evidence="2">3.4.24.84</ecNumber>
    </recommendedName>
    <alternativeName>
        <fullName evidence="14">Prenyl protein-specific endoprotease 1</fullName>
    </alternativeName>
</protein>
<feature type="transmembrane region" description="Helical" evidence="18">
    <location>
        <begin position="83"/>
        <end position="101"/>
    </location>
</feature>
<dbReference type="Pfam" id="PF01435">
    <property type="entry name" value="Peptidase_M48"/>
    <property type="match status" value="1"/>
</dbReference>
<sequence length="564" mass="62170">MGSLFVDAVQRLSSSLDRDDIPWKTVVQTLLLGVYLFESALQLRQHAHYSPQRHPSPPTVLQPFISQETFVKSQAYGRAKSQFAFVSGFVAQLIAVLIVHFDVYAHVWTLSTSALRSLDFLPQGEIAASIAWTIGMFVVRELPSLPLTYYQHFHLEEAHGFNKMTHSVWIADTLKQWVLGLVIGMPLLGAVVAIIRWAGQNFVAYVCAFLLIFQILAQILYPTVIQPLFNTLTPLPDGPLKLRIEKLASALRFPLKSLHVIDGSKRSSHSNAYFSGLPFSKKFIVLFDSLICQARHDEIEAVLAHELGHWAHKDPTKLLVLAQSTLLFNFGLFSFFVQNRSLYSAFGFELVPASPFLSKASSFLHSATGKQPIATAPYLPVIVGLEIYQLVLGPADALIKFLMNSAVRRMEFAADRFAAELERPKPSRAELEASAEKAKTVAAAGAKAEGSESEKKEAPASDVAANGASAAGAEKGNGEKETAESVSARALVKATELDASEREDPECKTPYAKLLGQALIRLHVENLSTVYYDSLYSAWNHSHPTLLERLNALQPFVLKAEKAQ</sequence>
<evidence type="ECO:0000256" key="12">
    <source>
        <dbReference type="ARBA" id="ARBA00044456"/>
    </source>
</evidence>
<dbReference type="InterPro" id="IPR027057">
    <property type="entry name" value="CAXX_Prtase_1"/>
</dbReference>
<feature type="binding site" evidence="16">
    <location>
        <position position="411"/>
    </location>
    <ligand>
        <name>Zn(2+)</name>
        <dbReference type="ChEBI" id="CHEBI:29105"/>
        <note>catalytic</note>
    </ligand>
</feature>
<feature type="binding site" evidence="16">
    <location>
        <position position="309"/>
    </location>
    <ligand>
        <name>Zn(2+)</name>
        <dbReference type="ChEBI" id="CHEBI:29105"/>
        <note>catalytic</note>
    </ligand>
</feature>
<keyword evidence="9 18" id="KW-1133">Transmembrane helix</keyword>
<reference evidence="21" key="1">
    <citation type="journal article" date="2023" name="PhytoFront">
        <title>Draft Genome Resources of Seven Strains of Tilletia horrida, Causal Agent of Kernel Smut of Rice.</title>
        <authorList>
            <person name="Khanal S."/>
            <person name="Antony Babu S."/>
            <person name="Zhou X.G."/>
        </authorList>
    </citation>
    <scope>NUCLEOTIDE SEQUENCE</scope>
    <source>
        <strain evidence="21">TX3</strain>
    </source>
</reference>
<dbReference type="Pfam" id="PF16491">
    <property type="entry name" value="Peptidase_M48_N"/>
    <property type="match status" value="1"/>
</dbReference>
<evidence type="ECO:0000256" key="9">
    <source>
        <dbReference type="ARBA" id="ARBA00022989"/>
    </source>
</evidence>
<feature type="active site" evidence="15">
    <location>
        <position position="306"/>
    </location>
</feature>
<evidence type="ECO:0000256" key="18">
    <source>
        <dbReference type="SAM" id="Phobius"/>
    </source>
</evidence>
<comment type="cofactor">
    <cofactor evidence="16">
        <name>Zn(2+)</name>
        <dbReference type="ChEBI" id="CHEBI:29105"/>
    </cofactor>
    <text evidence="16">Binds 1 zinc ion per subunit.</text>
</comment>
<keyword evidence="22" id="KW-1185">Reference proteome</keyword>
<feature type="compositionally biased region" description="Low complexity" evidence="17">
    <location>
        <begin position="460"/>
        <end position="474"/>
    </location>
</feature>
<evidence type="ECO:0000313" key="21">
    <source>
        <dbReference type="EMBL" id="KAK0538433.1"/>
    </source>
</evidence>
<feature type="active site" description="Proton donor" evidence="15">
    <location>
        <position position="415"/>
    </location>
</feature>
<feature type="domain" description="CAAX prenyl protease 1 N-terminal" evidence="20">
    <location>
        <begin position="52"/>
        <end position="231"/>
    </location>
</feature>
<evidence type="ECO:0000256" key="16">
    <source>
        <dbReference type="PIRSR" id="PIRSR627057-2"/>
    </source>
</evidence>
<dbReference type="EMBL" id="JAPDMQ010000045">
    <property type="protein sequence ID" value="KAK0538433.1"/>
    <property type="molecule type" value="Genomic_DNA"/>
</dbReference>
<evidence type="ECO:0000256" key="11">
    <source>
        <dbReference type="ARBA" id="ARBA00023136"/>
    </source>
</evidence>
<dbReference type="EC" id="3.4.24.84" evidence="2"/>
<evidence type="ECO:0000256" key="3">
    <source>
        <dbReference type="ARBA" id="ARBA00022670"/>
    </source>
</evidence>
<evidence type="ECO:0000256" key="2">
    <source>
        <dbReference type="ARBA" id="ARBA00012336"/>
    </source>
</evidence>
<keyword evidence="4 18" id="KW-0812">Transmembrane</keyword>
<gene>
    <name evidence="21" type="primary">STE24</name>
    <name evidence="21" type="ORF">OC842_001309</name>
</gene>
<dbReference type="AlphaFoldDB" id="A0AAN6GI58"/>
<keyword evidence="11 18" id="KW-0472">Membrane</keyword>
<keyword evidence="6 21" id="KW-0378">Hydrolase</keyword>
<proteinExistence type="inferred from homology"/>
<feature type="transmembrane region" description="Helical" evidence="18">
    <location>
        <begin position="177"/>
        <end position="195"/>
    </location>
</feature>
<keyword evidence="10 21" id="KW-0482">Metalloprotease</keyword>
<dbReference type="GO" id="GO:0071586">
    <property type="term" value="P:CAAX-box protein processing"/>
    <property type="evidence" value="ECO:0007669"/>
    <property type="project" value="InterPro"/>
</dbReference>
<evidence type="ECO:0000256" key="8">
    <source>
        <dbReference type="ARBA" id="ARBA00022833"/>
    </source>
</evidence>
<dbReference type="InterPro" id="IPR032456">
    <property type="entry name" value="Peptidase_M48_N"/>
</dbReference>
<keyword evidence="5 16" id="KW-0479">Metal-binding</keyword>
<evidence type="ECO:0000256" key="17">
    <source>
        <dbReference type="SAM" id="MobiDB-lite"/>
    </source>
</evidence>
<dbReference type="GO" id="GO:0004222">
    <property type="term" value="F:metalloendopeptidase activity"/>
    <property type="evidence" value="ECO:0007669"/>
    <property type="project" value="InterPro"/>
</dbReference>
<comment type="similarity">
    <text evidence="13">Belongs to the peptidase M48A family.</text>
</comment>
<dbReference type="FunFam" id="3.30.2010.10:FF:000002">
    <property type="entry name" value="CAAX prenyl protease"/>
    <property type="match status" value="1"/>
</dbReference>
<accession>A0AAN6GI58</accession>
<dbReference type="InterPro" id="IPR001915">
    <property type="entry name" value="Peptidase_M48"/>
</dbReference>
<evidence type="ECO:0000256" key="15">
    <source>
        <dbReference type="PIRSR" id="PIRSR627057-1"/>
    </source>
</evidence>
<feature type="region of interest" description="Disordered" evidence="17">
    <location>
        <begin position="442"/>
        <end position="488"/>
    </location>
</feature>
<feature type="binding site" evidence="16">
    <location>
        <position position="305"/>
    </location>
    <ligand>
        <name>Zn(2+)</name>
        <dbReference type="ChEBI" id="CHEBI:29105"/>
        <note>catalytic</note>
    </ligand>
</feature>
<keyword evidence="7" id="KW-0256">Endoplasmic reticulum</keyword>
<evidence type="ECO:0000256" key="5">
    <source>
        <dbReference type="ARBA" id="ARBA00022723"/>
    </source>
</evidence>